<sequence>MHYQWLIHVLIVLASSTLLASTDGALRSTESAVLPLAHSITTNRILVRKSDSDSVSNGEGEDAEERGPSPGTSAIETLTNSLKSSVSQQLDDALKKGESADDVFKLLMLDKAADDLLANPRLNDWIGYMKLYNKANPTKRTTVIATLTSHYKDDGLAKIIEAAKQVRATAGLAKRVQTEQIYRWLLAKETPDSVFKLLKLEDTAESLFTQPQIVSWAKFVDEYNKVNPTSETTLFSFLKPLYKDEEAFVHMLIAAKNVPSTEKIAIRIQAEQTALWLKTKKQPIDVFNLLKLQETKVPLLESPLFTAWVRYTDDFSLIHHKTKMTPISVLKKFYADDVLAKMIVAADKNPRSSLIAQHLFIQQIRNWYESKLTPKKVFELLKLDDVNTPLLENPLFVSWARFNDYYRGKKPKDGGDLLSSLTKIYEDERSLTTAFVRAWHVPKTRYHAEQLLYAQINRWVATETDSVRVFYLLSVSGAGKDDVRKLLYNKYRNALAKLLKEKKSG</sequence>
<evidence type="ECO:0000256" key="7">
    <source>
        <dbReference type="SAM" id="MobiDB-lite"/>
    </source>
</evidence>
<feature type="domain" description="RxLR effector PexRD54 WY" evidence="9">
    <location>
        <begin position="179"/>
        <end position="220"/>
    </location>
</feature>
<evidence type="ECO:0000256" key="1">
    <source>
        <dbReference type="ARBA" id="ARBA00004340"/>
    </source>
</evidence>
<proteinExistence type="inferred from homology"/>
<dbReference type="InterPro" id="IPR054463">
    <property type="entry name" value="PexRD54_WY"/>
</dbReference>
<keyword evidence="4" id="KW-0964">Secreted</keyword>
<keyword evidence="11" id="KW-1185">Reference proteome</keyword>
<keyword evidence="6" id="KW-0843">Virulence</keyword>
<evidence type="ECO:0000256" key="8">
    <source>
        <dbReference type="SAM" id="SignalP"/>
    </source>
</evidence>
<comment type="caution">
    <text evidence="10">The sequence shown here is derived from an EMBL/GenBank/DDBJ whole genome shotgun (WGS) entry which is preliminary data.</text>
</comment>
<evidence type="ECO:0000256" key="2">
    <source>
        <dbReference type="ARBA" id="ARBA00004613"/>
    </source>
</evidence>
<dbReference type="Pfam" id="PF22748">
    <property type="entry name" value="PexRD54_WY"/>
    <property type="match status" value="3"/>
</dbReference>
<feature type="region of interest" description="Disordered" evidence="7">
    <location>
        <begin position="50"/>
        <end position="72"/>
    </location>
</feature>
<evidence type="ECO:0000256" key="5">
    <source>
        <dbReference type="ARBA" id="ARBA00022729"/>
    </source>
</evidence>
<comment type="subcellular location">
    <subcellularLocation>
        <location evidence="1">Host cell</location>
    </subcellularLocation>
    <subcellularLocation>
        <location evidence="2">Secreted</location>
    </subcellularLocation>
</comment>
<keyword evidence="5 8" id="KW-0732">Signal</keyword>
<evidence type="ECO:0000259" key="9">
    <source>
        <dbReference type="Pfam" id="PF22748"/>
    </source>
</evidence>
<feature type="domain" description="RxLR effector PexRD54 WY" evidence="9">
    <location>
        <begin position="363"/>
        <end position="401"/>
    </location>
</feature>
<evidence type="ECO:0000313" key="10">
    <source>
        <dbReference type="EMBL" id="KAF4029599.1"/>
    </source>
</evidence>
<name>A0A833VUQ7_PHYIN</name>
<feature type="domain" description="RxLR effector PexRD54 WY" evidence="9">
    <location>
        <begin position="271"/>
        <end position="311"/>
    </location>
</feature>
<dbReference type="Proteomes" id="UP000602510">
    <property type="component" value="Unassembled WGS sequence"/>
</dbReference>
<dbReference type="EMBL" id="WSZM01000795">
    <property type="protein sequence ID" value="KAF4029599.1"/>
    <property type="molecule type" value="Genomic_DNA"/>
</dbReference>
<reference evidence="10" key="1">
    <citation type="submission" date="2020-04" db="EMBL/GenBank/DDBJ databases">
        <title>Hybrid Assembly of Korean Phytophthora infestans isolates.</title>
        <authorList>
            <person name="Prokchorchik M."/>
            <person name="Lee Y."/>
            <person name="Seo J."/>
            <person name="Cho J.-H."/>
            <person name="Park Y.-E."/>
            <person name="Jang D.-C."/>
            <person name="Im J.-S."/>
            <person name="Choi J.-G."/>
            <person name="Park H.-J."/>
            <person name="Lee G.-B."/>
            <person name="Lee Y.-G."/>
            <person name="Hong S.-Y."/>
            <person name="Cho K."/>
            <person name="Sohn K.H."/>
        </authorList>
    </citation>
    <scope>NUCLEOTIDE SEQUENCE</scope>
    <source>
        <strain evidence="10">KR_1_A1</strain>
    </source>
</reference>
<evidence type="ECO:0000256" key="4">
    <source>
        <dbReference type="ARBA" id="ARBA00022525"/>
    </source>
</evidence>
<accession>A0A833VUQ7</accession>
<dbReference type="GO" id="GO:0043657">
    <property type="term" value="C:host cell"/>
    <property type="evidence" value="ECO:0007669"/>
    <property type="project" value="UniProtKB-SubCell"/>
</dbReference>
<gene>
    <name evidence="10" type="ORF">GN244_ATG18693</name>
</gene>
<feature type="signal peptide" evidence="8">
    <location>
        <begin position="1"/>
        <end position="20"/>
    </location>
</feature>
<feature type="chain" id="PRO_5032665180" description="RxLR effector PexRD54 WY domain-containing protein" evidence="8">
    <location>
        <begin position="21"/>
        <end position="505"/>
    </location>
</feature>
<dbReference type="AlphaFoldDB" id="A0A833VUQ7"/>
<evidence type="ECO:0000313" key="11">
    <source>
        <dbReference type="Proteomes" id="UP000602510"/>
    </source>
</evidence>
<comment type="similarity">
    <text evidence="3">Belongs to the RxLR effector family.</text>
</comment>
<protein>
    <recommendedName>
        <fullName evidence="9">RxLR effector PexRD54 WY domain-containing protein</fullName>
    </recommendedName>
</protein>
<organism evidence="10 11">
    <name type="scientific">Phytophthora infestans</name>
    <name type="common">Potato late blight agent</name>
    <name type="synonym">Botrytis infestans</name>
    <dbReference type="NCBI Taxonomy" id="4787"/>
    <lineage>
        <taxon>Eukaryota</taxon>
        <taxon>Sar</taxon>
        <taxon>Stramenopiles</taxon>
        <taxon>Oomycota</taxon>
        <taxon>Peronosporomycetes</taxon>
        <taxon>Peronosporales</taxon>
        <taxon>Peronosporaceae</taxon>
        <taxon>Phytophthora</taxon>
    </lineage>
</organism>
<evidence type="ECO:0000256" key="6">
    <source>
        <dbReference type="ARBA" id="ARBA00023026"/>
    </source>
</evidence>
<dbReference type="GO" id="GO:0005576">
    <property type="term" value="C:extracellular region"/>
    <property type="evidence" value="ECO:0007669"/>
    <property type="project" value="UniProtKB-SubCell"/>
</dbReference>
<evidence type="ECO:0000256" key="3">
    <source>
        <dbReference type="ARBA" id="ARBA00010400"/>
    </source>
</evidence>